<evidence type="ECO:0000313" key="1">
    <source>
        <dbReference type="EMBL" id="MFC4628041.1"/>
    </source>
</evidence>
<name>A0ABV9HEK6_9MICO</name>
<sequence>MTGASVPGVTIHEAMGALAAQRPVFHSEADFQFALATALQNALPNAAVRLEVPRRLDTGRTEYLDLQCTTADGVTTAIELKYFTRAWSGTVNQEEYQLRAHAARDLARLHYVHDVVRLERLADSTGARGIAVMLTNEPALWTPPTKPVTTRDAAFRLHDGVTLTGVLDWGPGFRPNRRELRGTYGVRWSDYSAIDDGPGGALRWTALEVTP</sequence>
<dbReference type="Proteomes" id="UP001596011">
    <property type="component" value="Unassembled WGS sequence"/>
</dbReference>
<proteinExistence type="predicted"/>
<keyword evidence="2" id="KW-1185">Reference proteome</keyword>
<evidence type="ECO:0008006" key="3">
    <source>
        <dbReference type="Google" id="ProtNLM"/>
    </source>
</evidence>
<accession>A0ABV9HEK6</accession>
<evidence type="ECO:0000313" key="2">
    <source>
        <dbReference type="Proteomes" id="UP001596011"/>
    </source>
</evidence>
<reference evidence="2" key="1">
    <citation type="journal article" date="2019" name="Int. J. Syst. Evol. Microbiol.">
        <title>The Global Catalogue of Microorganisms (GCM) 10K type strain sequencing project: providing services to taxonomists for standard genome sequencing and annotation.</title>
        <authorList>
            <consortium name="The Broad Institute Genomics Platform"/>
            <consortium name="The Broad Institute Genome Sequencing Center for Infectious Disease"/>
            <person name="Wu L."/>
            <person name="Ma J."/>
        </authorList>
    </citation>
    <scope>NUCLEOTIDE SEQUENCE [LARGE SCALE GENOMIC DNA]</scope>
    <source>
        <strain evidence="2">CCUG 42722</strain>
    </source>
</reference>
<protein>
    <recommendedName>
        <fullName evidence="3">PD-(D/E)XK nuclease superfamily protein</fullName>
    </recommendedName>
</protein>
<comment type="caution">
    <text evidence="1">The sequence shown here is derived from an EMBL/GenBank/DDBJ whole genome shotgun (WGS) entry which is preliminary data.</text>
</comment>
<dbReference type="RefSeq" id="WP_377133740.1">
    <property type="nucleotide sequence ID" value="NZ_JBHSFI010000003.1"/>
</dbReference>
<organism evidence="1 2">
    <name type="scientific">Promicromonospora alba</name>
    <dbReference type="NCBI Taxonomy" id="1616110"/>
    <lineage>
        <taxon>Bacteria</taxon>
        <taxon>Bacillati</taxon>
        <taxon>Actinomycetota</taxon>
        <taxon>Actinomycetes</taxon>
        <taxon>Micrococcales</taxon>
        <taxon>Promicromonosporaceae</taxon>
        <taxon>Promicromonospora</taxon>
    </lineage>
</organism>
<dbReference type="EMBL" id="JBHSFI010000003">
    <property type="protein sequence ID" value="MFC4628041.1"/>
    <property type="molecule type" value="Genomic_DNA"/>
</dbReference>
<gene>
    <name evidence="1" type="ORF">ACFO6V_07345</name>
</gene>